<dbReference type="Pfam" id="PF00068">
    <property type="entry name" value="Phospholip_A2_1"/>
    <property type="match status" value="1"/>
</dbReference>
<comment type="similarity">
    <text evidence="7">Belongs to the phospholipase A2 family.</text>
</comment>
<dbReference type="InterPro" id="IPR033113">
    <property type="entry name" value="PLA2_histidine"/>
</dbReference>
<keyword evidence="11" id="KW-1185">Reference proteome</keyword>
<evidence type="ECO:0000256" key="4">
    <source>
        <dbReference type="PIRSR" id="PIRSR601211-1"/>
    </source>
</evidence>
<keyword evidence="8" id="KW-0732">Signal</keyword>
<feature type="disulfide bond" evidence="6">
    <location>
        <begin position="72"/>
        <end position="120"/>
    </location>
</feature>
<dbReference type="InterPro" id="IPR033112">
    <property type="entry name" value="PLA2_Asp_AS"/>
</dbReference>
<dbReference type="AlphaFoldDB" id="A0AA36H6U2"/>
<dbReference type="Proteomes" id="UP001176961">
    <property type="component" value="Unassembled WGS sequence"/>
</dbReference>
<feature type="binding site" evidence="5">
    <location>
        <position position="51"/>
    </location>
    <ligand>
        <name>Ca(2+)</name>
        <dbReference type="ChEBI" id="CHEBI:29108"/>
    </ligand>
</feature>
<evidence type="ECO:0000259" key="9">
    <source>
        <dbReference type="SMART" id="SM00085"/>
    </source>
</evidence>
<dbReference type="PANTHER" id="PTHR11716:SF107">
    <property type="entry name" value="PHOSPHOLIPASE A2"/>
    <property type="match status" value="1"/>
</dbReference>
<evidence type="ECO:0000256" key="2">
    <source>
        <dbReference type="ARBA" id="ARBA00022525"/>
    </source>
</evidence>
<dbReference type="CDD" id="cd00125">
    <property type="entry name" value="PLA2c"/>
    <property type="match status" value="1"/>
</dbReference>
<dbReference type="PROSITE" id="PS00119">
    <property type="entry name" value="PA2_ASP"/>
    <property type="match status" value="1"/>
</dbReference>
<evidence type="ECO:0000256" key="1">
    <source>
        <dbReference type="ARBA" id="ARBA00004613"/>
    </source>
</evidence>
<keyword evidence="5 8" id="KW-0106">Calcium</keyword>
<proteinExistence type="inferred from homology"/>
<feature type="domain" description="Phospholipase A2-like central" evidence="9">
    <location>
        <begin position="24"/>
        <end position="141"/>
    </location>
</feature>
<dbReference type="SMART" id="SM00085">
    <property type="entry name" value="PA2c"/>
    <property type="match status" value="1"/>
</dbReference>
<keyword evidence="2 8" id="KW-0964">Secreted</keyword>
<comment type="cofactor">
    <cofactor evidence="5">
        <name>Ca(2+)</name>
        <dbReference type="ChEBI" id="CHEBI:29108"/>
    </cofactor>
    <text evidence="5">Binds 1 Ca(2+) ion per subunit.</text>
</comment>
<evidence type="ECO:0000256" key="8">
    <source>
        <dbReference type="RuleBase" id="RU361236"/>
    </source>
</evidence>
<keyword evidence="8" id="KW-0443">Lipid metabolism</keyword>
<keyword evidence="8" id="KW-0378">Hydrolase</keyword>
<protein>
    <recommendedName>
        <fullName evidence="8">Phospholipase A2</fullName>
        <ecNumber evidence="8">3.1.1.4</ecNumber>
    </recommendedName>
</protein>
<feature type="disulfide bond" evidence="6">
    <location>
        <begin position="50"/>
        <end position="66"/>
    </location>
</feature>
<organism evidence="10 11">
    <name type="scientific">Cylicocyclus nassatus</name>
    <name type="common">Nematode worm</name>
    <dbReference type="NCBI Taxonomy" id="53992"/>
    <lineage>
        <taxon>Eukaryota</taxon>
        <taxon>Metazoa</taxon>
        <taxon>Ecdysozoa</taxon>
        <taxon>Nematoda</taxon>
        <taxon>Chromadorea</taxon>
        <taxon>Rhabditida</taxon>
        <taxon>Rhabditina</taxon>
        <taxon>Rhabditomorpha</taxon>
        <taxon>Strongyloidea</taxon>
        <taxon>Strongylidae</taxon>
        <taxon>Cylicocyclus</taxon>
    </lineage>
</organism>
<feature type="active site" evidence="4">
    <location>
        <position position="69"/>
    </location>
</feature>
<accession>A0AA36H6U2</accession>
<comment type="caution">
    <text evidence="10">The sequence shown here is derived from an EMBL/GenBank/DDBJ whole genome shotgun (WGS) entry which is preliminary data.</text>
</comment>
<feature type="disulfide bond" evidence="6">
    <location>
        <begin position="65"/>
        <end position="127"/>
    </location>
</feature>
<dbReference type="SUPFAM" id="SSF48619">
    <property type="entry name" value="Phospholipase A2, PLA2"/>
    <property type="match status" value="1"/>
</dbReference>
<sequence length="142" mass="15539">MYTILALLSLVYAVAPAHVPVHEALVNFNGVCKCMLGYTALKYNGYGCWCGKGGSGTPVDGIDECCMHHDKCYDEALASGACSSTFWEYINLYNWACNEDTKTATCTDTTDACNLALCKCDTECVKCWSQYPKPDSKPKCPK</sequence>
<dbReference type="PRINTS" id="PR00389">
    <property type="entry name" value="PHPHLIPASEA2"/>
</dbReference>
<keyword evidence="3 6" id="KW-1015">Disulfide bond</keyword>
<feature type="active site" evidence="4">
    <location>
        <position position="121"/>
    </location>
</feature>
<evidence type="ECO:0000313" key="11">
    <source>
        <dbReference type="Proteomes" id="UP001176961"/>
    </source>
</evidence>
<evidence type="ECO:0000256" key="6">
    <source>
        <dbReference type="PIRSR" id="PIRSR601211-3"/>
    </source>
</evidence>
<dbReference type="GO" id="GO:0004623">
    <property type="term" value="F:phospholipase A2 activity"/>
    <property type="evidence" value="ECO:0007669"/>
    <property type="project" value="UniProtKB-EC"/>
</dbReference>
<evidence type="ECO:0000313" key="10">
    <source>
        <dbReference type="EMBL" id="CAJ0604841.1"/>
    </source>
</evidence>
<dbReference type="EMBL" id="CATQJL010000316">
    <property type="protein sequence ID" value="CAJ0604841.1"/>
    <property type="molecule type" value="Genomic_DNA"/>
</dbReference>
<dbReference type="GO" id="GO:0050482">
    <property type="term" value="P:arachidonate secretion"/>
    <property type="evidence" value="ECO:0007669"/>
    <property type="project" value="InterPro"/>
</dbReference>
<feature type="signal peptide" evidence="8">
    <location>
        <begin position="1"/>
        <end position="16"/>
    </location>
</feature>
<name>A0AA36H6U2_CYLNA</name>
<evidence type="ECO:0000256" key="5">
    <source>
        <dbReference type="PIRSR" id="PIRSR601211-2"/>
    </source>
</evidence>
<dbReference type="GO" id="GO:0005509">
    <property type="term" value="F:calcium ion binding"/>
    <property type="evidence" value="ECO:0007669"/>
    <property type="project" value="InterPro"/>
</dbReference>
<feature type="binding site" evidence="5">
    <location>
        <position position="53"/>
    </location>
    <ligand>
        <name>Ca(2+)</name>
        <dbReference type="ChEBI" id="CHEBI:29108"/>
    </ligand>
</feature>
<comment type="catalytic activity">
    <reaction evidence="8">
        <text>a 1,2-diacyl-sn-glycero-3-phosphocholine + H2O = a 1-acyl-sn-glycero-3-phosphocholine + a fatty acid + H(+)</text>
        <dbReference type="Rhea" id="RHEA:15801"/>
        <dbReference type="ChEBI" id="CHEBI:15377"/>
        <dbReference type="ChEBI" id="CHEBI:15378"/>
        <dbReference type="ChEBI" id="CHEBI:28868"/>
        <dbReference type="ChEBI" id="CHEBI:57643"/>
        <dbReference type="ChEBI" id="CHEBI:58168"/>
        <dbReference type="EC" id="3.1.1.4"/>
    </reaction>
</comment>
<dbReference type="GO" id="GO:0006644">
    <property type="term" value="P:phospholipid metabolic process"/>
    <property type="evidence" value="ECO:0007669"/>
    <property type="project" value="InterPro"/>
</dbReference>
<dbReference type="InterPro" id="IPR036444">
    <property type="entry name" value="PLipase_A2_dom_sf"/>
</dbReference>
<dbReference type="PROSITE" id="PS00118">
    <property type="entry name" value="PA2_HIS"/>
    <property type="match status" value="1"/>
</dbReference>
<evidence type="ECO:0000256" key="3">
    <source>
        <dbReference type="ARBA" id="ARBA00023157"/>
    </source>
</evidence>
<keyword evidence="5" id="KW-0479">Metal-binding</keyword>
<feature type="disulfide bond" evidence="6">
    <location>
        <begin position="106"/>
        <end position="118"/>
    </location>
</feature>
<feature type="disulfide bond" evidence="6">
    <location>
        <begin position="82"/>
        <end position="113"/>
    </location>
</feature>
<dbReference type="EC" id="3.1.1.4" evidence="8"/>
<reference evidence="10" key="1">
    <citation type="submission" date="2023-07" db="EMBL/GenBank/DDBJ databases">
        <authorList>
            <consortium name="CYATHOMIX"/>
        </authorList>
    </citation>
    <scope>NUCLEOTIDE SEQUENCE</scope>
    <source>
        <strain evidence="10">N/A</strain>
    </source>
</reference>
<dbReference type="PANTHER" id="PTHR11716">
    <property type="entry name" value="PHOSPHOLIPASE A2 FAMILY MEMBER"/>
    <property type="match status" value="1"/>
</dbReference>
<dbReference type="Gene3D" id="1.20.90.10">
    <property type="entry name" value="Phospholipase A2 domain"/>
    <property type="match status" value="1"/>
</dbReference>
<feature type="binding site" evidence="5">
    <location>
        <position position="70"/>
    </location>
    <ligand>
        <name>Ca(2+)</name>
        <dbReference type="ChEBI" id="CHEBI:29108"/>
    </ligand>
</feature>
<dbReference type="InterPro" id="IPR016090">
    <property type="entry name" value="PLA2-like_dom"/>
</dbReference>
<gene>
    <name evidence="10" type="ORF">CYNAS_LOCUS16824</name>
</gene>
<comment type="subcellular location">
    <subcellularLocation>
        <location evidence="1 8">Secreted</location>
    </subcellularLocation>
</comment>
<dbReference type="GO" id="GO:0016042">
    <property type="term" value="P:lipid catabolic process"/>
    <property type="evidence" value="ECO:0007669"/>
    <property type="project" value="InterPro"/>
</dbReference>
<evidence type="ECO:0000256" key="7">
    <source>
        <dbReference type="RuleBase" id="RU003654"/>
    </source>
</evidence>
<feature type="chain" id="PRO_5041490723" description="Phospholipase A2" evidence="8">
    <location>
        <begin position="17"/>
        <end position="142"/>
    </location>
</feature>
<dbReference type="InterPro" id="IPR001211">
    <property type="entry name" value="PLA2"/>
</dbReference>
<dbReference type="GO" id="GO:0005576">
    <property type="term" value="C:extracellular region"/>
    <property type="evidence" value="ECO:0007669"/>
    <property type="project" value="UniProtKB-SubCell"/>
</dbReference>